<feature type="non-terminal residue" evidence="1">
    <location>
        <position position="1"/>
    </location>
</feature>
<gene>
    <name evidence="1" type="ORF">S01H1_86165</name>
</gene>
<name>X0XSA4_9ZZZZ</name>
<evidence type="ECO:0000313" key="1">
    <source>
        <dbReference type="EMBL" id="GAG46059.1"/>
    </source>
</evidence>
<dbReference type="AlphaFoldDB" id="X0XSA4"/>
<accession>X0XSA4</accession>
<proteinExistence type="predicted"/>
<comment type="caution">
    <text evidence="1">The sequence shown here is derived from an EMBL/GenBank/DDBJ whole genome shotgun (WGS) entry which is preliminary data.</text>
</comment>
<dbReference type="EMBL" id="BARS01059537">
    <property type="protein sequence ID" value="GAG46059.1"/>
    <property type="molecule type" value="Genomic_DNA"/>
</dbReference>
<feature type="non-terminal residue" evidence="1">
    <location>
        <position position="41"/>
    </location>
</feature>
<protein>
    <submittedName>
        <fullName evidence="1">Uncharacterized protein</fullName>
    </submittedName>
</protein>
<reference evidence="1" key="1">
    <citation type="journal article" date="2014" name="Front. Microbiol.">
        <title>High frequency of phylogenetically diverse reductive dehalogenase-homologous genes in deep subseafloor sedimentary metagenomes.</title>
        <authorList>
            <person name="Kawai M."/>
            <person name="Futagami T."/>
            <person name="Toyoda A."/>
            <person name="Takaki Y."/>
            <person name="Nishi S."/>
            <person name="Hori S."/>
            <person name="Arai W."/>
            <person name="Tsubouchi T."/>
            <person name="Morono Y."/>
            <person name="Uchiyama I."/>
            <person name="Ito T."/>
            <person name="Fujiyama A."/>
            <person name="Inagaki F."/>
            <person name="Takami H."/>
        </authorList>
    </citation>
    <scope>NUCLEOTIDE SEQUENCE</scope>
    <source>
        <strain evidence="1">Expedition CK06-06</strain>
    </source>
</reference>
<sequence>AIFEASTILQVRDASILVVGLITSEFLPVPAYPRLRYRYPV</sequence>
<organism evidence="1">
    <name type="scientific">marine sediment metagenome</name>
    <dbReference type="NCBI Taxonomy" id="412755"/>
    <lineage>
        <taxon>unclassified sequences</taxon>
        <taxon>metagenomes</taxon>
        <taxon>ecological metagenomes</taxon>
    </lineage>
</organism>